<reference evidence="2 3" key="1">
    <citation type="journal article" date="2012" name="Science">
        <title>The Paleozoic origin of enzymatic lignin decomposition reconstructed from 31 fungal genomes.</title>
        <authorList>
            <person name="Floudas D."/>
            <person name="Binder M."/>
            <person name="Riley R."/>
            <person name="Barry K."/>
            <person name="Blanchette R.A."/>
            <person name="Henrissat B."/>
            <person name="Martinez A.T."/>
            <person name="Otillar R."/>
            <person name="Spatafora J.W."/>
            <person name="Yadav J.S."/>
            <person name="Aerts A."/>
            <person name="Benoit I."/>
            <person name="Boyd A."/>
            <person name="Carlson A."/>
            <person name="Copeland A."/>
            <person name="Coutinho P.M."/>
            <person name="de Vries R.P."/>
            <person name="Ferreira P."/>
            <person name="Findley K."/>
            <person name="Foster B."/>
            <person name="Gaskell J."/>
            <person name="Glotzer D."/>
            <person name="Gorecki P."/>
            <person name="Heitman J."/>
            <person name="Hesse C."/>
            <person name="Hori C."/>
            <person name="Igarashi K."/>
            <person name="Jurgens J.A."/>
            <person name="Kallen N."/>
            <person name="Kersten P."/>
            <person name="Kohler A."/>
            <person name="Kuees U."/>
            <person name="Kumar T.K.A."/>
            <person name="Kuo A."/>
            <person name="LaButti K."/>
            <person name="Larrondo L.F."/>
            <person name="Lindquist E."/>
            <person name="Ling A."/>
            <person name="Lombard V."/>
            <person name="Lucas S."/>
            <person name="Lundell T."/>
            <person name="Martin R."/>
            <person name="McLaughlin D.J."/>
            <person name="Morgenstern I."/>
            <person name="Morin E."/>
            <person name="Murat C."/>
            <person name="Nagy L.G."/>
            <person name="Nolan M."/>
            <person name="Ohm R.A."/>
            <person name="Patyshakuliyeva A."/>
            <person name="Rokas A."/>
            <person name="Ruiz-Duenas F.J."/>
            <person name="Sabat G."/>
            <person name="Salamov A."/>
            <person name="Samejima M."/>
            <person name="Schmutz J."/>
            <person name="Slot J.C."/>
            <person name="St John F."/>
            <person name="Stenlid J."/>
            <person name="Sun H."/>
            <person name="Sun S."/>
            <person name="Syed K."/>
            <person name="Tsang A."/>
            <person name="Wiebenga A."/>
            <person name="Young D."/>
            <person name="Pisabarro A."/>
            <person name="Eastwood D.C."/>
            <person name="Martin F."/>
            <person name="Cullen D."/>
            <person name="Grigoriev I.V."/>
            <person name="Hibbett D.S."/>
        </authorList>
    </citation>
    <scope>NUCLEOTIDE SEQUENCE [LARGE SCALE GENOMIC DNA]</scope>
    <source>
        <strain evidence="2 3">MD-104</strain>
    </source>
</reference>
<dbReference type="EMBL" id="KB467942">
    <property type="protein sequence ID" value="PCH38266.1"/>
    <property type="molecule type" value="Genomic_DNA"/>
</dbReference>
<organism evidence="2 3">
    <name type="scientific">Wolfiporia cocos (strain MD-104)</name>
    <name type="common">Brown rot fungus</name>
    <dbReference type="NCBI Taxonomy" id="742152"/>
    <lineage>
        <taxon>Eukaryota</taxon>
        <taxon>Fungi</taxon>
        <taxon>Dikarya</taxon>
        <taxon>Basidiomycota</taxon>
        <taxon>Agaricomycotina</taxon>
        <taxon>Agaricomycetes</taxon>
        <taxon>Polyporales</taxon>
        <taxon>Phaeolaceae</taxon>
        <taxon>Wolfiporia</taxon>
    </lineage>
</organism>
<feature type="compositionally biased region" description="Low complexity" evidence="1">
    <location>
        <begin position="196"/>
        <end position="216"/>
    </location>
</feature>
<dbReference type="AlphaFoldDB" id="A0A2H3J7R5"/>
<gene>
    <name evidence="2" type="ORF">WOLCODRAFT_23202</name>
</gene>
<feature type="region of interest" description="Disordered" evidence="1">
    <location>
        <begin position="1"/>
        <end position="76"/>
    </location>
</feature>
<evidence type="ECO:0000313" key="2">
    <source>
        <dbReference type="EMBL" id="PCH38266.1"/>
    </source>
</evidence>
<feature type="compositionally biased region" description="Pro residues" evidence="1">
    <location>
        <begin position="381"/>
        <end position="396"/>
    </location>
</feature>
<proteinExistence type="predicted"/>
<feature type="compositionally biased region" description="Basic and acidic residues" evidence="1">
    <location>
        <begin position="33"/>
        <end position="43"/>
    </location>
</feature>
<feature type="compositionally biased region" description="Basic and acidic residues" evidence="1">
    <location>
        <begin position="352"/>
        <end position="364"/>
    </location>
</feature>
<feature type="compositionally biased region" description="Basic and acidic residues" evidence="1">
    <location>
        <begin position="279"/>
        <end position="293"/>
    </location>
</feature>
<dbReference type="Proteomes" id="UP000218811">
    <property type="component" value="Unassembled WGS sequence"/>
</dbReference>
<feature type="compositionally biased region" description="Basic and acidic residues" evidence="1">
    <location>
        <begin position="92"/>
        <end position="165"/>
    </location>
</feature>
<sequence length="402" mass="46334">MSQLPSKPIFGGHSPSRYPPDYRPPHGRPPMPHPDRYREHDVYAPRSPRGRYATDSYVPPRAGDSYRARPPADSYVAPYREGERYADYWERDWRGADDRHRPGEQVRPEWEAERMRRWDWDPYGRHGREYSPSRYRDGREDRRYRRERPRDEPERTWTSRPDKSPPRRMAPTRTRSPRSPGVRGRTPASPDTRAHTPVSRPYSRPSSPGSSTRPGPFRNRTPPQRDSRFGGRVSPRRTGHRPFPRRSRSRDASTASPDRPRGRPRYSRSPSPPARKGSSRRDDSTDSEPKRSDTASPVRKPHRLPIPQAPPREVSPPLRVKTESPESRAPSLPPIKDEQPEECIASPIPVCAEEKGKMKETEEPKPDDDGDVKMPERSPSPKKPVPDSPPPPPPPVQQLHRH</sequence>
<feature type="compositionally biased region" description="Pro residues" evidence="1">
    <location>
        <begin position="17"/>
        <end position="32"/>
    </location>
</feature>
<feature type="compositionally biased region" description="Basic residues" evidence="1">
    <location>
        <begin position="234"/>
        <end position="248"/>
    </location>
</feature>
<feature type="region of interest" description="Disordered" evidence="1">
    <location>
        <begin position="92"/>
        <end position="402"/>
    </location>
</feature>
<evidence type="ECO:0000313" key="3">
    <source>
        <dbReference type="Proteomes" id="UP000218811"/>
    </source>
</evidence>
<protein>
    <submittedName>
        <fullName evidence="2">Uncharacterized protein</fullName>
    </submittedName>
</protein>
<dbReference type="OMA" id="ADYWERD"/>
<keyword evidence="3" id="KW-1185">Reference proteome</keyword>
<feature type="non-terminal residue" evidence="2">
    <location>
        <position position="402"/>
    </location>
</feature>
<evidence type="ECO:0000256" key="1">
    <source>
        <dbReference type="SAM" id="MobiDB-lite"/>
    </source>
</evidence>
<name>A0A2H3J7R5_WOLCO</name>
<dbReference type="STRING" id="742152.A0A2H3J7R5"/>
<accession>A0A2H3J7R5</accession>